<dbReference type="Proteomes" id="UP000757435">
    <property type="component" value="Unassembled WGS sequence"/>
</dbReference>
<evidence type="ECO:0000313" key="2">
    <source>
        <dbReference type="Proteomes" id="UP000757435"/>
    </source>
</evidence>
<dbReference type="GO" id="GO:0016740">
    <property type="term" value="F:transferase activity"/>
    <property type="evidence" value="ECO:0007669"/>
    <property type="project" value="UniProtKB-KW"/>
</dbReference>
<evidence type="ECO:0000313" key="1">
    <source>
        <dbReference type="EMBL" id="MBW4658486.1"/>
    </source>
</evidence>
<dbReference type="EMBL" id="JAHHHD010000005">
    <property type="protein sequence ID" value="MBW4658486.1"/>
    <property type="molecule type" value="Genomic_DNA"/>
</dbReference>
<sequence>MLDEATLERRLAMLEEEVADLKQKSAAKPTSINWFDHLIGSISDESAFLEASEYGRSFRQADKPMDEHNNLT</sequence>
<comment type="caution">
    <text evidence="1">The sequence shown here is derived from an EMBL/GenBank/DDBJ whole genome shotgun (WGS) entry which is preliminary data.</text>
</comment>
<protein>
    <submittedName>
        <fullName evidence="1">Transferase hexapeptide repeat containing protein</fullName>
    </submittedName>
</protein>
<keyword evidence="1" id="KW-0808">Transferase</keyword>
<dbReference type="AlphaFoldDB" id="A0A951QAW1"/>
<organism evidence="1 2">
    <name type="scientific">Drouetiella hepatica Uher 2000/2452</name>
    <dbReference type="NCBI Taxonomy" id="904376"/>
    <lineage>
        <taxon>Bacteria</taxon>
        <taxon>Bacillati</taxon>
        <taxon>Cyanobacteriota</taxon>
        <taxon>Cyanophyceae</taxon>
        <taxon>Oculatellales</taxon>
        <taxon>Oculatellaceae</taxon>
        <taxon>Drouetiella</taxon>
    </lineage>
</organism>
<proteinExistence type="predicted"/>
<accession>A0A951QAW1</accession>
<reference evidence="1" key="2">
    <citation type="journal article" date="2022" name="Microbiol. Resour. Announc.">
        <title>Metagenome Sequencing to Explore Phylogenomics of Terrestrial Cyanobacteria.</title>
        <authorList>
            <person name="Ward R.D."/>
            <person name="Stajich J.E."/>
            <person name="Johansen J.R."/>
            <person name="Huntemann M."/>
            <person name="Clum A."/>
            <person name="Foster B."/>
            <person name="Foster B."/>
            <person name="Roux S."/>
            <person name="Palaniappan K."/>
            <person name="Varghese N."/>
            <person name="Mukherjee S."/>
            <person name="Reddy T.B.K."/>
            <person name="Daum C."/>
            <person name="Copeland A."/>
            <person name="Chen I.A."/>
            <person name="Ivanova N.N."/>
            <person name="Kyrpides N.C."/>
            <person name="Shapiro N."/>
            <person name="Eloe-Fadrosh E.A."/>
            <person name="Pietrasiak N."/>
        </authorList>
    </citation>
    <scope>NUCLEOTIDE SEQUENCE</scope>
    <source>
        <strain evidence="1">UHER 2000/2452</strain>
    </source>
</reference>
<name>A0A951QAW1_9CYAN</name>
<reference evidence="1" key="1">
    <citation type="submission" date="2021-05" db="EMBL/GenBank/DDBJ databases">
        <authorList>
            <person name="Pietrasiak N."/>
            <person name="Ward R."/>
            <person name="Stajich J.E."/>
            <person name="Kurbessoian T."/>
        </authorList>
    </citation>
    <scope>NUCLEOTIDE SEQUENCE</scope>
    <source>
        <strain evidence="1">UHER 2000/2452</strain>
    </source>
</reference>
<gene>
    <name evidence="1" type="ORF">KME15_07415</name>
</gene>